<dbReference type="RefSeq" id="WP_036535766.1">
    <property type="nucleotide sequence ID" value="NZ_JJML01000051.1"/>
</dbReference>
<dbReference type="STRING" id="1497020.DO97_15480"/>
<dbReference type="PANTHER" id="PTHR35765">
    <property type="entry name" value="OS05G0569200 PROTEIN"/>
    <property type="match status" value="1"/>
</dbReference>
<evidence type="ECO:0008006" key="3">
    <source>
        <dbReference type="Google" id="ProtNLM"/>
    </source>
</evidence>
<dbReference type="Pfam" id="PF11341">
    <property type="entry name" value="DUF3143"/>
    <property type="match status" value="1"/>
</dbReference>
<keyword evidence="2" id="KW-1185">Reference proteome</keyword>
<reference evidence="1 2" key="1">
    <citation type="journal article" date="2014" name="Mol. Ecol.">
        <title>Evolution of Synechococcus.</title>
        <authorList>
            <person name="Dvorak P."/>
            <person name="Casamatta D."/>
            <person name="Hasler P."/>
            <person name="Poulickova A."/>
            <person name="Ondrej V."/>
            <person name="Sanges R."/>
        </authorList>
    </citation>
    <scope>NUCLEOTIDE SEQUENCE [LARGE SCALE GENOMIC DNA]</scope>
    <source>
        <strain evidence="1 2">CAUP A 1101</strain>
    </source>
</reference>
<dbReference type="PANTHER" id="PTHR35765:SF2">
    <property type="entry name" value="OS05G0569200 PROTEIN"/>
    <property type="match status" value="1"/>
</dbReference>
<evidence type="ECO:0000313" key="1">
    <source>
        <dbReference type="EMBL" id="KGF71787.1"/>
    </source>
</evidence>
<dbReference type="EMBL" id="JJML01000051">
    <property type="protein sequence ID" value="KGF71787.1"/>
    <property type="molecule type" value="Genomic_DNA"/>
</dbReference>
<dbReference type="Proteomes" id="UP000030170">
    <property type="component" value="Unassembled WGS sequence"/>
</dbReference>
<comment type="caution">
    <text evidence="1">The sequence shown here is derived from an EMBL/GenBank/DDBJ whole genome shotgun (WGS) entry which is preliminary data.</text>
</comment>
<sequence length="90" mass="10550">MALPSNDTPLYNHPLPDLEQWLQAHGCEQDRNELHCWHLRQSTWEAEIWLDIDQLSVRYLKAGEEGRDIQRAFKYSLSRKDVEDAVFAGP</sequence>
<name>A0A098TII1_9CYAN</name>
<dbReference type="OrthoDB" id="487334at2"/>
<protein>
    <recommendedName>
        <fullName evidence="3">DUF3143 domain-containing protein</fullName>
    </recommendedName>
</protein>
<accession>A0A098TII1</accession>
<gene>
    <name evidence="1" type="ORF">DO97_15480</name>
</gene>
<evidence type="ECO:0000313" key="2">
    <source>
        <dbReference type="Proteomes" id="UP000030170"/>
    </source>
</evidence>
<dbReference type="InterPro" id="IPR021489">
    <property type="entry name" value="DUF3143"/>
</dbReference>
<dbReference type="AlphaFoldDB" id="A0A098TII1"/>
<organism evidence="1 2">
    <name type="scientific">Neosynechococcus sphagnicola sy1</name>
    <dbReference type="NCBI Taxonomy" id="1497020"/>
    <lineage>
        <taxon>Bacteria</taxon>
        <taxon>Bacillati</taxon>
        <taxon>Cyanobacteriota</taxon>
        <taxon>Cyanophyceae</taxon>
        <taxon>Neosynechococcales</taxon>
        <taxon>Neosynechococcaceae</taxon>
        <taxon>Neosynechococcus</taxon>
    </lineage>
</organism>
<proteinExistence type="predicted"/>